<dbReference type="Proteomes" id="UP000306980">
    <property type="component" value="Unassembled WGS sequence"/>
</dbReference>
<comment type="similarity">
    <text evidence="1">Belongs to the PemK/MazF family.</text>
</comment>
<sequence>MLGCSSILKGGEIMLRKDLEKIKQVKEEALKDWFPRKTQMAKDFIDEESKQQKRNFDIGAVHLCELGVNIGSEQGEERPVVILSNNRINSSSTNVMIVPLTKNLKKRRIKTKKGIIKNAPKIRTHYFLMKDKYPFLSYNSAAMTEGITTISKIRIGKHMGKLSDQDLTAIQSRLKWIFDLQ</sequence>
<proteinExistence type="inferred from homology"/>
<gene>
    <name evidence="3" type="ORF">FFL34_08540</name>
</gene>
<evidence type="ECO:0000313" key="3">
    <source>
        <dbReference type="EMBL" id="TMN22169.1"/>
    </source>
</evidence>
<dbReference type="GO" id="GO:0016075">
    <property type="term" value="P:rRNA catabolic process"/>
    <property type="evidence" value="ECO:0007669"/>
    <property type="project" value="TreeGrafter"/>
</dbReference>
<accession>A0A5S3QK98</accession>
<reference evidence="3 4" key="1">
    <citation type="submission" date="2019-05" db="EMBL/GenBank/DDBJ databases">
        <title>Genomic analysis of Lentibacillus sp. NKC220-2.</title>
        <authorList>
            <person name="Oh Y.J."/>
        </authorList>
    </citation>
    <scope>NUCLEOTIDE SEQUENCE [LARGE SCALE GENOMIC DNA]</scope>
    <source>
        <strain evidence="3 4">NKC220-2</strain>
    </source>
</reference>
<protein>
    <submittedName>
        <fullName evidence="3">Type II toxin-antitoxin system PemK/MazF family toxin</fullName>
    </submittedName>
</protein>
<dbReference type="InterPro" id="IPR003477">
    <property type="entry name" value="PemK-like"/>
</dbReference>
<evidence type="ECO:0000256" key="1">
    <source>
        <dbReference type="ARBA" id="ARBA00007521"/>
    </source>
</evidence>
<dbReference type="PANTHER" id="PTHR33988:SF2">
    <property type="entry name" value="ENDORIBONUCLEASE MAZF"/>
    <property type="match status" value="1"/>
</dbReference>
<dbReference type="GO" id="GO:0003677">
    <property type="term" value="F:DNA binding"/>
    <property type="evidence" value="ECO:0007669"/>
    <property type="project" value="InterPro"/>
</dbReference>
<evidence type="ECO:0000313" key="4">
    <source>
        <dbReference type="Proteomes" id="UP000306980"/>
    </source>
</evidence>
<organism evidence="3 4">
    <name type="scientific">Lentibacillus cibarius</name>
    <dbReference type="NCBI Taxonomy" id="2583219"/>
    <lineage>
        <taxon>Bacteria</taxon>
        <taxon>Bacillati</taxon>
        <taxon>Bacillota</taxon>
        <taxon>Bacilli</taxon>
        <taxon>Bacillales</taxon>
        <taxon>Bacillaceae</taxon>
        <taxon>Lentibacillus</taxon>
    </lineage>
</organism>
<dbReference type="OrthoDB" id="2083262at2"/>
<dbReference type="GO" id="GO:0004521">
    <property type="term" value="F:RNA endonuclease activity"/>
    <property type="evidence" value="ECO:0007669"/>
    <property type="project" value="TreeGrafter"/>
</dbReference>
<dbReference type="PANTHER" id="PTHR33988">
    <property type="entry name" value="ENDORIBONUCLEASE MAZF-RELATED"/>
    <property type="match status" value="1"/>
</dbReference>
<dbReference type="InterPro" id="IPR011067">
    <property type="entry name" value="Plasmid_toxin/cell-grow_inhib"/>
</dbReference>
<dbReference type="GO" id="GO:0006402">
    <property type="term" value="P:mRNA catabolic process"/>
    <property type="evidence" value="ECO:0007669"/>
    <property type="project" value="TreeGrafter"/>
</dbReference>
<dbReference type="SUPFAM" id="SSF50118">
    <property type="entry name" value="Cell growth inhibitor/plasmid maintenance toxic component"/>
    <property type="match status" value="1"/>
</dbReference>
<dbReference type="Gene3D" id="2.30.30.110">
    <property type="match status" value="1"/>
</dbReference>
<keyword evidence="2" id="KW-1277">Toxin-antitoxin system</keyword>
<dbReference type="EMBL" id="VCIA01000001">
    <property type="protein sequence ID" value="TMN22169.1"/>
    <property type="molecule type" value="Genomic_DNA"/>
</dbReference>
<dbReference type="AlphaFoldDB" id="A0A5S3QK98"/>
<evidence type="ECO:0000256" key="2">
    <source>
        <dbReference type="ARBA" id="ARBA00022649"/>
    </source>
</evidence>
<comment type="caution">
    <text evidence="3">The sequence shown here is derived from an EMBL/GenBank/DDBJ whole genome shotgun (WGS) entry which is preliminary data.</text>
</comment>
<dbReference type="Pfam" id="PF02452">
    <property type="entry name" value="PemK_toxin"/>
    <property type="match status" value="1"/>
</dbReference>
<name>A0A5S3QK98_9BACI</name>